<accession>A0A671WNW3</accession>
<reference evidence="2" key="1">
    <citation type="submission" date="2021-04" db="EMBL/GenBank/DDBJ databases">
        <authorList>
            <consortium name="Wellcome Sanger Institute Data Sharing"/>
        </authorList>
    </citation>
    <scope>NUCLEOTIDE SEQUENCE [LARGE SCALE GENOMIC DNA]</scope>
</reference>
<dbReference type="Ensembl" id="ENSSAUT00010042878.1">
    <property type="protein sequence ID" value="ENSSAUP00010040708.1"/>
    <property type="gene ID" value="ENSSAUG00010017092.1"/>
</dbReference>
<evidence type="ECO:0000313" key="3">
    <source>
        <dbReference type="Proteomes" id="UP000472265"/>
    </source>
</evidence>
<evidence type="ECO:0000313" key="2">
    <source>
        <dbReference type="Ensembl" id="ENSSAUP00010040708.1"/>
    </source>
</evidence>
<organism evidence="2 3">
    <name type="scientific">Sparus aurata</name>
    <name type="common">Gilthead sea bream</name>
    <dbReference type="NCBI Taxonomy" id="8175"/>
    <lineage>
        <taxon>Eukaryota</taxon>
        <taxon>Metazoa</taxon>
        <taxon>Chordata</taxon>
        <taxon>Craniata</taxon>
        <taxon>Vertebrata</taxon>
        <taxon>Euteleostomi</taxon>
        <taxon>Actinopterygii</taxon>
        <taxon>Neopterygii</taxon>
        <taxon>Teleostei</taxon>
        <taxon>Neoteleostei</taxon>
        <taxon>Acanthomorphata</taxon>
        <taxon>Eupercaria</taxon>
        <taxon>Spariformes</taxon>
        <taxon>Sparidae</taxon>
        <taxon>Sparus</taxon>
    </lineage>
</organism>
<reference evidence="2" key="2">
    <citation type="submission" date="2025-08" db="UniProtKB">
        <authorList>
            <consortium name="Ensembl"/>
        </authorList>
    </citation>
    <scope>IDENTIFICATION</scope>
</reference>
<reference evidence="2" key="3">
    <citation type="submission" date="2025-09" db="UniProtKB">
        <authorList>
            <consortium name="Ensembl"/>
        </authorList>
    </citation>
    <scope>IDENTIFICATION</scope>
</reference>
<proteinExistence type="predicted"/>
<sequence length="130" mass="14360">CRRSGLHNHFNLTLLGAPPGSVGVYTAVTAASDRQEEEGGFRSGAETGNRTGLSSLHGHQDKGEETEEDADRKLRETETESESQTGFQWSETASLNKSLQTDTELCCVKHLNLEFVFTQLCWQITQNTNV</sequence>
<dbReference type="InParanoid" id="A0A671WNW3"/>
<dbReference type="Proteomes" id="UP000472265">
    <property type="component" value="Chromosome 21"/>
</dbReference>
<name>A0A671WNW3_SPAAU</name>
<feature type="region of interest" description="Disordered" evidence="1">
    <location>
        <begin position="29"/>
        <end position="92"/>
    </location>
</feature>
<evidence type="ECO:0000256" key="1">
    <source>
        <dbReference type="SAM" id="MobiDB-lite"/>
    </source>
</evidence>
<protein>
    <submittedName>
        <fullName evidence="2">Uncharacterized protein</fullName>
    </submittedName>
</protein>
<keyword evidence="3" id="KW-1185">Reference proteome</keyword>
<dbReference type="AlphaFoldDB" id="A0A671WNW3"/>
<feature type="compositionally biased region" description="Polar residues" evidence="1">
    <location>
        <begin position="82"/>
        <end position="92"/>
    </location>
</feature>